<organism evidence="1 2">
    <name type="scientific">Mya arenaria</name>
    <name type="common">Soft-shell clam</name>
    <dbReference type="NCBI Taxonomy" id="6604"/>
    <lineage>
        <taxon>Eukaryota</taxon>
        <taxon>Metazoa</taxon>
        <taxon>Spiralia</taxon>
        <taxon>Lophotrochozoa</taxon>
        <taxon>Mollusca</taxon>
        <taxon>Bivalvia</taxon>
        <taxon>Autobranchia</taxon>
        <taxon>Heteroconchia</taxon>
        <taxon>Euheterodonta</taxon>
        <taxon>Imparidentia</taxon>
        <taxon>Neoheterodontei</taxon>
        <taxon>Myida</taxon>
        <taxon>Myoidea</taxon>
        <taxon>Myidae</taxon>
        <taxon>Mya</taxon>
    </lineage>
</organism>
<proteinExistence type="predicted"/>
<evidence type="ECO:0000313" key="1">
    <source>
        <dbReference type="EMBL" id="WAR09011.1"/>
    </source>
</evidence>
<protein>
    <submittedName>
        <fullName evidence="1">Uncharacterized protein</fullName>
    </submittedName>
</protein>
<accession>A0ABY7EP83</accession>
<keyword evidence="2" id="KW-1185">Reference proteome</keyword>
<gene>
    <name evidence="1" type="ORF">MAR_018969</name>
</gene>
<sequence length="146" mass="16128">MPGSIIVPNLQAGKSYSLKVYTVWNDTESEQFTEIKTYTKPYPVNVNEISTSVVTNSTLTVVWNKPLGYTDGYEIQWNCESPNIGSIIEKHQTQHVTKLSATASTLDPGTFCNVTITAYIINYDNATLQAMGVFKVFSSSTLEEGT</sequence>
<evidence type="ECO:0000313" key="2">
    <source>
        <dbReference type="Proteomes" id="UP001164746"/>
    </source>
</evidence>
<dbReference type="EMBL" id="CP111017">
    <property type="protein sequence ID" value="WAR09011.1"/>
    <property type="molecule type" value="Genomic_DNA"/>
</dbReference>
<dbReference type="SUPFAM" id="SSF49265">
    <property type="entry name" value="Fibronectin type III"/>
    <property type="match status" value="1"/>
</dbReference>
<name>A0ABY7EP83_MYAAR</name>
<dbReference type="Proteomes" id="UP001164746">
    <property type="component" value="Chromosome 6"/>
</dbReference>
<reference evidence="1" key="1">
    <citation type="submission" date="2022-11" db="EMBL/GenBank/DDBJ databases">
        <title>Centuries of genome instability and evolution in soft-shell clam transmissible cancer (bioRxiv).</title>
        <authorList>
            <person name="Hart S.F.M."/>
            <person name="Yonemitsu M.A."/>
            <person name="Giersch R.M."/>
            <person name="Beal B.F."/>
            <person name="Arriagada G."/>
            <person name="Davis B.W."/>
            <person name="Ostrander E.A."/>
            <person name="Goff S.P."/>
            <person name="Metzger M.J."/>
        </authorList>
    </citation>
    <scope>NUCLEOTIDE SEQUENCE</scope>
    <source>
        <strain evidence="1">MELC-2E11</strain>
        <tissue evidence="1">Siphon/mantle</tissue>
    </source>
</reference>
<feature type="non-terminal residue" evidence="1">
    <location>
        <position position="146"/>
    </location>
</feature>
<dbReference type="InterPro" id="IPR013783">
    <property type="entry name" value="Ig-like_fold"/>
</dbReference>
<dbReference type="CDD" id="cd00063">
    <property type="entry name" value="FN3"/>
    <property type="match status" value="1"/>
</dbReference>
<dbReference type="Gene3D" id="2.60.40.10">
    <property type="entry name" value="Immunoglobulins"/>
    <property type="match status" value="1"/>
</dbReference>
<dbReference type="InterPro" id="IPR036116">
    <property type="entry name" value="FN3_sf"/>
</dbReference>
<dbReference type="InterPro" id="IPR003961">
    <property type="entry name" value="FN3_dom"/>
</dbReference>